<keyword evidence="3" id="KW-1185">Reference proteome</keyword>
<keyword evidence="1" id="KW-0812">Transmembrane</keyword>
<evidence type="ECO:0000313" key="3">
    <source>
        <dbReference type="Proteomes" id="UP001234178"/>
    </source>
</evidence>
<sequence length="167" mass="19098">MISLRQQKLAFCNSLSYQFYQDRGVYGEKSGVPNHVNDTLGYALGKYKLIIPQCIHFENRLKTGIFDPVYIQKFKVMKYKLIISHCIHHGIGVIWYAYFPEPSTAKMGRKLESSTSATLAGAANNGESTSQNVNNLRPFTRRKRNCSKEQIPHYILIMWSCLAEVES</sequence>
<feature type="transmembrane region" description="Helical" evidence="1">
    <location>
        <begin position="81"/>
        <end position="99"/>
    </location>
</feature>
<protein>
    <submittedName>
        <fullName evidence="2">Uncharacterized protein</fullName>
    </submittedName>
</protein>
<evidence type="ECO:0000313" key="2">
    <source>
        <dbReference type="EMBL" id="KAK4028561.1"/>
    </source>
</evidence>
<proteinExistence type="predicted"/>
<keyword evidence="1" id="KW-1133">Transmembrane helix</keyword>
<dbReference type="EMBL" id="JAOYFB010000039">
    <property type="protein sequence ID" value="KAK4028561.1"/>
    <property type="molecule type" value="Genomic_DNA"/>
</dbReference>
<accession>A0ABR0ATV5</accession>
<reference evidence="2 3" key="1">
    <citation type="journal article" date="2023" name="Nucleic Acids Res.">
        <title>The hologenome of Daphnia magna reveals possible DNA methylation and microbiome-mediated evolution of the host genome.</title>
        <authorList>
            <person name="Chaturvedi A."/>
            <person name="Li X."/>
            <person name="Dhandapani V."/>
            <person name="Marshall H."/>
            <person name="Kissane S."/>
            <person name="Cuenca-Cambronero M."/>
            <person name="Asole G."/>
            <person name="Calvet F."/>
            <person name="Ruiz-Romero M."/>
            <person name="Marangio P."/>
            <person name="Guigo R."/>
            <person name="Rago D."/>
            <person name="Mirbahai L."/>
            <person name="Eastwood N."/>
            <person name="Colbourne J.K."/>
            <person name="Zhou J."/>
            <person name="Mallon E."/>
            <person name="Orsini L."/>
        </authorList>
    </citation>
    <scope>NUCLEOTIDE SEQUENCE [LARGE SCALE GENOMIC DNA]</scope>
    <source>
        <strain evidence="2">LRV0_1</strain>
    </source>
</reference>
<comment type="caution">
    <text evidence="2">The sequence shown here is derived from an EMBL/GenBank/DDBJ whole genome shotgun (WGS) entry which is preliminary data.</text>
</comment>
<keyword evidence="1" id="KW-0472">Membrane</keyword>
<gene>
    <name evidence="2" type="ORF">OUZ56_021566</name>
</gene>
<organism evidence="2 3">
    <name type="scientific">Daphnia magna</name>
    <dbReference type="NCBI Taxonomy" id="35525"/>
    <lineage>
        <taxon>Eukaryota</taxon>
        <taxon>Metazoa</taxon>
        <taxon>Ecdysozoa</taxon>
        <taxon>Arthropoda</taxon>
        <taxon>Crustacea</taxon>
        <taxon>Branchiopoda</taxon>
        <taxon>Diplostraca</taxon>
        <taxon>Cladocera</taxon>
        <taxon>Anomopoda</taxon>
        <taxon>Daphniidae</taxon>
        <taxon>Daphnia</taxon>
    </lineage>
</organism>
<evidence type="ECO:0000256" key="1">
    <source>
        <dbReference type="SAM" id="Phobius"/>
    </source>
</evidence>
<name>A0ABR0ATV5_9CRUS</name>
<dbReference type="Proteomes" id="UP001234178">
    <property type="component" value="Unassembled WGS sequence"/>
</dbReference>